<organism evidence="2 3">
    <name type="scientific">Calycina marina</name>
    <dbReference type="NCBI Taxonomy" id="1763456"/>
    <lineage>
        <taxon>Eukaryota</taxon>
        <taxon>Fungi</taxon>
        <taxon>Dikarya</taxon>
        <taxon>Ascomycota</taxon>
        <taxon>Pezizomycotina</taxon>
        <taxon>Leotiomycetes</taxon>
        <taxon>Helotiales</taxon>
        <taxon>Pezizellaceae</taxon>
        <taxon>Calycina</taxon>
    </lineage>
</organism>
<feature type="compositionally biased region" description="Polar residues" evidence="1">
    <location>
        <begin position="1"/>
        <end position="27"/>
    </location>
</feature>
<proteinExistence type="predicted"/>
<protein>
    <submittedName>
        <fullName evidence="2">Uncharacterized protein</fullName>
    </submittedName>
</protein>
<feature type="region of interest" description="Disordered" evidence="1">
    <location>
        <begin position="1"/>
        <end position="82"/>
    </location>
</feature>
<sequence length="491" mass="55615">MSSSCPSIGTESIDSWSGGKSSRTSVSELAEKNEYSSPKAKHQKKKQLPKKVSHKKPVRFHRQYHGKTKKWHENTETVVDDEPKPTFSRRFLEGRTRPSKLGGVDPFNALGLPNDSKTGRSLHHWTTVFQNTRMTINPRKNWFKINLSDATLLSVTNYCSTSHYFFCRGQRAPPTCLDQKVLAIRNINKTLQNPRAPITNYIIVGVSVMTILECLAGSVKECAIHRKGLQLMLQKMGGLRSLGFEGAAERTVSWADTCCAIFQRTKPTLYPLLIPDAGESLFSKQFDIGDLRERLLPLTNSEELAGDVLYVWLRLRYLTEFFMNVDDDTLDVCYFTDKIDILERRILAHLHSELLAESNTVAFLAAFFNAALIYIYEDLRTCPRWTNCAIALSTRIMSGMSLVVMTGVIEAVPDLLLWTLLLGRSGIPPIECPNTAWYAEEIAAATQENREMKIPPVVSGLRYFELSEAVRPRQYVSHDEEKYEEGYNDGE</sequence>
<accession>A0A9P7Z7K1</accession>
<keyword evidence="3" id="KW-1185">Reference proteome</keyword>
<dbReference type="OrthoDB" id="4158087at2759"/>
<gene>
    <name evidence="2" type="ORF">BJ878DRAFT_238959</name>
</gene>
<dbReference type="Proteomes" id="UP000887226">
    <property type="component" value="Unassembled WGS sequence"/>
</dbReference>
<dbReference type="PANTHER" id="PTHR37540:SF5">
    <property type="entry name" value="TRANSCRIPTION FACTOR DOMAIN-CONTAINING PROTEIN"/>
    <property type="match status" value="1"/>
</dbReference>
<dbReference type="AlphaFoldDB" id="A0A9P7Z7K1"/>
<feature type="compositionally biased region" description="Basic residues" evidence="1">
    <location>
        <begin position="39"/>
        <end position="70"/>
    </location>
</feature>
<reference evidence="2" key="1">
    <citation type="journal article" date="2021" name="IMA Fungus">
        <title>Genomic characterization of three marine fungi, including Emericellopsis atlantica sp. nov. with signatures of a generalist lifestyle and marine biomass degradation.</title>
        <authorList>
            <person name="Hagestad O.C."/>
            <person name="Hou L."/>
            <person name="Andersen J.H."/>
            <person name="Hansen E.H."/>
            <person name="Altermark B."/>
            <person name="Li C."/>
            <person name="Kuhnert E."/>
            <person name="Cox R.J."/>
            <person name="Crous P.W."/>
            <person name="Spatafora J.W."/>
            <person name="Lail K."/>
            <person name="Amirebrahimi M."/>
            <person name="Lipzen A."/>
            <person name="Pangilinan J."/>
            <person name="Andreopoulos W."/>
            <person name="Hayes R.D."/>
            <person name="Ng V."/>
            <person name="Grigoriev I.V."/>
            <person name="Jackson S.A."/>
            <person name="Sutton T.D.S."/>
            <person name="Dobson A.D.W."/>
            <person name="Rama T."/>
        </authorList>
    </citation>
    <scope>NUCLEOTIDE SEQUENCE</scope>
    <source>
        <strain evidence="2">TRa3180A</strain>
    </source>
</reference>
<name>A0A9P7Z7K1_9HELO</name>
<comment type="caution">
    <text evidence="2">The sequence shown here is derived from an EMBL/GenBank/DDBJ whole genome shotgun (WGS) entry which is preliminary data.</text>
</comment>
<dbReference type="PANTHER" id="PTHR37540">
    <property type="entry name" value="TRANSCRIPTION FACTOR (ACR-2), PUTATIVE-RELATED-RELATED"/>
    <property type="match status" value="1"/>
</dbReference>
<evidence type="ECO:0000256" key="1">
    <source>
        <dbReference type="SAM" id="MobiDB-lite"/>
    </source>
</evidence>
<evidence type="ECO:0000313" key="2">
    <source>
        <dbReference type="EMBL" id="KAG9246994.1"/>
    </source>
</evidence>
<evidence type="ECO:0000313" key="3">
    <source>
        <dbReference type="Proteomes" id="UP000887226"/>
    </source>
</evidence>
<dbReference type="EMBL" id="MU253786">
    <property type="protein sequence ID" value="KAG9246994.1"/>
    <property type="molecule type" value="Genomic_DNA"/>
</dbReference>